<evidence type="ECO:0000313" key="2">
    <source>
        <dbReference type="Proteomes" id="UP000596145"/>
    </source>
</evidence>
<proteinExistence type="predicted"/>
<dbReference type="EMBL" id="CP066007">
    <property type="protein sequence ID" value="QQB47023.1"/>
    <property type="molecule type" value="Genomic_DNA"/>
</dbReference>
<protein>
    <submittedName>
        <fullName evidence="1">Uncharacterized protein</fullName>
    </submittedName>
</protein>
<dbReference type="RefSeq" id="WP_084036456.1">
    <property type="nucleotide sequence ID" value="NZ_CP066007.1"/>
</dbReference>
<accession>A0A7T4EGM0</accession>
<name>A0A7T4EGM0_9CORY</name>
<dbReference type="GeneID" id="92761182"/>
<reference evidence="1 2" key="1">
    <citation type="submission" date="2020-12" db="EMBL/GenBank/DDBJ databases">
        <title>FDA dAtabase for Regulatory Grade micrObial Sequences (FDA-ARGOS): Supporting development and validation of Infectious Disease Dx tests.</title>
        <authorList>
            <person name="Sproer C."/>
            <person name="Gronow S."/>
            <person name="Severitt S."/>
            <person name="Schroder I."/>
            <person name="Tallon L."/>
            <person name="Sadzewicz L."/>
            <person name="Zhao X."/>
            <person name="Boylan J."/>
            <person name="Ott S."/>
            <person name="Bowen H."/>
            <person name="Vavikolanu K."/>
            <person name="Mehta A."/>
            <person name="Aluvathingal J."/>
            <person name="Nadendla S."/>
            <person name="Lowell S."/>
            <person name="Myers T."/>
            <person name="Yan Y."/>
            <person name="Sichtig H."/>
        </authorList>
    </citation>
    <scope>NUCLEOTIDE SEQUENCE [LARGE SCALE GENOMIC DNA]</scope>
    <source>
        <strain evidence="1 2">FDAARGOS_1053</strain>
    </source>
</reference>
<evidence type="ECO:0000313" key="1">
    <source>
        <dbReference type="EMBL" id="QQB47023.1"/>
    </source>
</evidence>
<gene>
    <name evidence="1" type="ORF">I6I10_03660</name>
</gene>
<dbReference type="Proteomes" id="UP000596145">
    <property type="component" value="Chromosome"/>
</dbReference>
<sequence length="214" mass="23351">MAHYARPALANLYLEEHIDVPDPVLFIQQYTELMGFQWDLNDAGFATDLSEHHGDKPAVWFQVGIDSGYPIAQMLQLLAAYQDFSGVEGKRELVVPVFSSTDLGLALTPAWGPCCVPAVGTFTCSSEEKMGGKLEEALAMAEQTGLCANVSLTPCAPSNPGSFVDNLLGQSTQTFRFSFLRPRFELGSVPPVLMAMVCAVETLCPDFYVDIKLF</sequence>
<organism evidence="1 2">
    <name type="scientific">Corynebacterium glucuronolyticum</name>
    <dbReference type="NCBI Taxonomy" id="39791"/>
    <lineage>
        <taxon>Bacteria</taxon>
        <taxon>Bacillati</taxon>
        <taxon>Actinomycetota</taxon>
        <taxon>Actinomycetes</taxon>
        <taxon>Mycobacteriales</taxon>
        <taxon>Corynebacteriaceae</taxon>
        <taxon>Corynebacterium</taxon>
    </lineage>
</organism>
<dbReference type="AlphaFoldDB" id="A0A7T4EGM0"/>